<sequence length="89" mass="9510">MSTPSLLSETRWKLLLLSLRLSQPSDLESPTRHSASNDVVVVSAASTLILKLRNIVSILSMFNGVCGANVKFMGQADMVESEGGTLSSD</sequence>
<comment type="caution">
    <text evidence="1">The sequence shown here is derived from an EMBL/GenBank/DDBJ whole genome shotgun (WGS) entry which is preliminary data.</text>
</comment>
<organism evidence="1 2">
    <name type="scientific">Tagetes erecta</name>
    <name type="common">African marigold</name>
    <dbReference type="NCBI Taxonomy" id="13708"/>
    <lineage>
        <taxon>Eukaryota</taxon>
        <taxon>Viridiplantae</taxon>
        <taxon>Streptophyta</taxon>
        <taxon>Embryophyta</taxon>
        <taxon>Tracheophyta</taxon>
        <taxon>Spermatophyta</taxon>
        <taxon>Magnoliopsida</taxon>
        <taxon>eudicotyledons</taxon>
        <taxon>Gunneridae</taxon>
        <taxon>Pentapetalae</taxon>
        <taxon>asterids</taxon>
        <taxon>campanulids</taxon>
        <taxon>Asterales</taxon>
        <taxon>Asteraceae</taxon>
        <taxon>Asteroideae</taxon>
        <taxon>Heliantheae alliance</taxon>
        <taxon>Tageteae</taxon>
        <taxon>Tagetes</taxon>
    </lineage>
</organism>
<reference evidence="1" key="1">
    <citation type="journal article" date="2023" name="bioRxiv">
        <title>Improved chromosome-level genome assembly for marigold (Tagetes erecta).</title>
        <authorList>
            <person name="Jiang F."/>
            <person name="Yuan L."/>
            <person name="Wang S."/>
            <person name="Wang H."/>
            <person name="Xu D."/>
            <person name="Wang A."/>
            <person name="Fan W."/>
        </authorList>
    </citation>
    <scope>NUCLEOTIDE SEQUENCE</scope>
    <source>
        <strain evidence="1">WSJ</strain>
        <tissue evidence="1">Leaf</tissue>
    </source>
</reference>
<gene>
    <name evidence="1" type="ORF">QVD17_32598</name>
</gene>
<evidence type="ECO:0000313" key="1">
    <source>
        <dbReference type="EMBL" id="KAK1411818.1"/>
    </source>
</evidence>
<keyword evidence="2" id="KW-1185">Reference proteome</keyword>
<evidence type="ECO:0000313" key="2">
    <source>
        <dbReference type="Proteomes" id="UP001229421"/>
    </source>
</evidence>
<protein>
    <submittedName>
        <fullName evidence="1">Uncharacterized protein</fullName>
    </submittedName>
</protein>
<dbReference type="Proteomes" id="UP001229421">
    <property type="component" value="Unassembled WGS sequence"/>
</dbReference>
<dbReference type="EMBL" id="JAUHHV010000009">
    <property type="protein sequence ID" value="KAK1411818.1"/>
    <property type="molecule type" value="Genomic_DNA"/>
</dbReference>
<name>A0AAD8JXU7_TARER</name>
<proteinExistence type="predicted"/>
<dbReference type="AlphaFoldDB" id="A0AAD8JXU7"/>
<accession>A0AAD8JXU7</accession>